<gene>
    <name evidence="3" type="ORF">AW10_01478</name>
</gene>
<comment type="caution">
    <text evidence="3">The sequence shown here is derived from an EMBL/GenBank/DDBJ whole genome shotgun (WGS) entry which is preliminary data.</text>
</comment>
<dbReference type="Pfam" id="PF07589">
    <property type="entry name" value="PEP-CTERM"/>
    <property type="match status" value="1"/>
</dbReference>
<dbReference type="Proteomes" id="UP000021816">
    <property type="component" value="Unassembled WGS sequence"/>
</dbReference>
<evidence type="ECO:0000259" key="2">
    <source>
        <dbReference type="Pfam" id="PF07589"/>
    </source>
</evidence>
<dbReference type="NCBIfam" id="TIGR02595">
    <property type="entry name" value="PEP_CTERM"/>
    <property type="match status" value="1"/>
</dbReference>
<feature type="domain" description="Ice-binding protein C-terminal" evidence="2">
    <location>
        <begin position="238"/>
        <end position="262"/>
    </location>
</feature>
<feature type="signal peptide" evidence="1">
    <location>
        <begin position="1"/>
        <end position="22"/>
    </location>
</feature>
<accession>A0A011PVK0</accession>
<feature type="chain" id="PRO_5001463054" evidence="1">
    <location>
        <begin position="23"/>
        <end position="267"/>
    </location>
</feature>
<evidence type="ECO:0000256" key="1">
    <source>
        <dbReference type="SAM" id="SignalP"/>
    </source>
</evidence>
<proteinExistence type="predicted"/>
<dbReference type="PATRIC" id="fig|1454003.3.peg.1522"/>
<keyword evidence="1" id="KW-0732">Signal</keyword>
<sequence precursor="true">MKKIIGTAAAALALSIGGSASAVEIDLFDTPQAYLTDTTLMDGGLFSQIGPIGAGILGGYRDIGVELKMSPDPANRNASIGVSAGSLAFSTSSQAAGTGMIRWDGSKAATSFADADVDKTGLGGLSLGNPLITSFKLNIDFADAGFDFVITAWTDALNWSSINITSLAHPVPGMSLIPFMAFLDCDNMVPGPTTTCASDGMGGWKPVDFMNLGALQAVIDPNGTFKALDLTIDAVTTAVPEPGSLALAGLGLMGVAFSGTRRRRNAG</sequence>
<reference evidence="3 4" key="1">
    <citation type="submission" date="2014-02" db="EMBL/GenBank/DDBJ databases">
        <title>Expanding our view of genomic diversity in Candidatus Accumulibacter clades.</title>
        <authorList>
            <person name="Skennerton C.T."/>
            <person name="Barr J.J."/>
            <person name="Slater F.R."/>
            <person name="Bond P.L."/>
            <person name="Tyson G.W."/>
        </authorList>
    </citation>
    <scope>NUCLEOTIDE SEQUENCE [LARGE SCALE GENOMIC DNA]</scope>
    <source>
        <strain evidence="4">BA-92</strain>
    </source>
</reference>
<dbReference type="AlphaFoldDB" id="A0A011PVK0"/>
<organism evidence="3 4">
    <name type="scientific">Candidatus Accumulibacter appositus</name>
    <dbReference type="NCBI Taxonomy" id="1454003"/>
    <lineage>
        <taxon>Bacteria</taxon>
        <taxon>Pseudomonadati</taxon>
        <taxon>Pseudomonadota</taxon>
        <taxon>Betaproteobacteria</taxon>
        <taxon>Candidatus Accumulibacter</taxon>
    </lineage>
</organism>
<name>A0A011PVK0_9PROT</name>
<dbReference type="EMBL" id="JEMX01000028">
    <property type="protein sequence ID" value="EXI80865.1"/>
    <property type="molecule type" value="Genomic_DNA"/>
</dbReference>
<evidence type="ECO:0000313" key="3">
    <source>
        <dbReference type="EMBL" id="EXI80865.1"/>
    </source>
</evidence>
<protein>
    <submittedName>
        <fullName evidence="3">PEP-CTERM motif protein</fullName>
    </submittedName>
</protein>
<dbReference type="InterPro" id="IPR013424">
    <property type="entry name" value="Ice-binding_C"/>
</dbReference>
<evidence type="ECO:0000313" key="4">
    <source>
        <dbReference type="Proteomes" id="UP000021816"/>
    </source>
</evidence>